<dbReference type="PROSITE" id="PS50075">
    <property type="entry name" value="CARRIER"/>
    <property type="match status" value="1"/>
</dbReference>
<dbReference type="Gene3D" id="1.10.1200.10">
    <property type="entry name" value="ACP-like"/>
    <property type="match status" value="1"/>
</dbReference>
<organism evidence="2 3">
    <name type="scientific">Rhodothalassium salexigens DSM 2132</name>
    <dbReference type="NCBI Taxonomy" id="1188247"/>
    <lineage>
        <taxon>Bacteria</taxon>
        <taxon>Pseudomonadati</taxon>
        <taxon>Pseudomonadota</taxon>
        <taxon>Alphaproteobacteria</taxon>
        <taxon>Rhodothalassiales</taxon>
        <taxon>Rhodothalassiaceae</taxon>
        <taxon>Rhodothalassium</taxon>
    </lineage>
</organism>
<dbReference type="Proteomes" id="UP000295399">
    <property type="component" value="Unassembled WGS sequence"/>
</dbReference>
<dbReference type="EMBL" id="SLXO01000008">
    <property type="protein sequence ID" value="TCP32908.1"/>
    <property type="molecule type" value="Genomic_DNA"/>
</dbReference>
<reference evidence="2 3" key="1">
    <citation type="submission" date="2019-03" db="EMBL/GenBank/DDBJ databases">
        <title>Genomic Encyclopedia of Type Strains, Phase IV (KMG-IV): sequencing the most valuable type-strain genomes for metagenomic binning, comparative biology and taxonomic classification.</title>
        <authorList>
            <person name="Goeker M."/>
        </authorList>
    </citation>
    <scope>NUCLEOTIDE SEQUENCE [LARGE SCALE GENOMIC DNA]</scope>
    <source>
        <strain evidence="2 3">DSM 2132</strain>
    </source>
</reference>
<dbReference type="InParanoid" id="A0A4R2PEL6"/>
<dbReference type="Pfam" id="PF00550">
    <property type="entry name" value="PP-binding"/>
    <property type="match status" value="1"/>
</dbReference>
<dbReference type="RefSeq" id="WP_132708848.1">
    <property type="nucleotide sequence ID" value="NZ_JACIGF010000008.1"/>
</dbReference>
<keyword evidence="3" id="KW-1185">Reference proteome</keyword>
<gene>
    <name evidence="2" type="ORF">EV659_1087</name>
</gene>
<proteinExistence type="predicted"/>
<evidence type="ECO:0000259" key="1">
    <source>
        <dbReference type="PROSITE" id="PS50075"/>
    </source>
</evidence>
<name>A0A4R2PEL6_RHOSA</name>
<accession>A0A4R2PEL6</accession>
<protein>
    <submittedName>
        <fullName evidence="2">Acyl carrier protein</fullName>
    </submittedName>
</protein>
<dbReference type="OrthoDB" id="2626117at2"/>
<sequence length="84" mass="9322">MSTFEQVQKIIGESLALGDRAERLTPESRLFGDIPEFDSMAVLTVVTSLEDHFDIVFDDEDISEENFADVACLVALVESKRQAA</sequence>
<dbReference type="SUPFAM" id="SSF47336">
    <property type="entry name" value="ACP-like"/>
    <property type="match status" value="1"/>
</dbReference>
<comment type="caution">
    <text evidence="2">The sequence shown here is derived from an EMBL/GenBank/DDBJ whole genome shotgun (WGS) entry which is preliminary data.</text>
</comment>
<evidence type="ECO:0000313" key="2">
    <source>
        <dbReference type="EMBL" id="TCP32908.1"/>
    </source>
</evidence>
<dbReference type="InterPro" id="IPR036736">
    <property type="entry name" value="ACP-like_sf"/>
</dbReference>
<evidence type="ECO:0000313" key="3">
    <source>
        <dbReference type="Proteomes" id="UP000295399"/>
    </source>
</evidence>
<dbReference type="InterPro" id="IPR009081">
    <property type="entry name" value="PP-bd_ACP"/>
</dbReference>
<dbReference type="AlphaFoldDB" id="A0A4R2PEL6"/>
<feature type="domain" description="Carrier" evidence="1">
    <location>
        <begin position="1"/>
        <end position="81"/>
    </location>
</feature>